<feature type="active site" evidence="5 6">
    <location>
        <position position="191"/>
    </location>
</feature>
<dbReference type="Proteomes" id="UP000748308">
    <property type="component" value="Unassembled WGS sequence"/>
</dbReference>
<feature type="domain" description="Response regulatory" evidence="9">
    <location>
        <begin position="3"/>
        <end position="120"/>
    </location>
</feature>
<dbReference type="AlphaFoldDB" id="A0A937X633"/>
<evidence type="ECO:0000256" key="8">
    <source>
        <dbReference type="SAM" id="MobiDB-lite"/>
    </source>
</evidence>
<proteinExistence type="inferred from homology"/>
<name>A0A937X633_UNCEI</name>
<comment type="caution">
    <text evidence="11">The sequence shown here is derived from an EMBL/GenBank/DDBJ whole genome shotgun (WGS) entry which is preliminary data.</text>
</comment>
<dbReference type="HAMAP" id="MF_00099">
    <property type="entry name" value="CheB_chemtxs"/>
    <property type="match status" value="1"/>
</dbReference>
<evidence type="ECO:0000256" key="6">
    <source>
        <dbReference type="PROSITE-ProRule" id="PRU00050"/>
    </source>
</evidence>
<dbReference type="CDD" id="cd16432">
    <property type="entry name" value="CheB_Rec"/>
    <property type="match status" value="1"/>
</dbReference>
<sequence length="373" mass="38687">MIRLLIVDDSAVVRHALTRQLGRDPEIEVVGAAPDPYAAREMIARLRPHVLTLDLDMPRMDGITFLGKLMAHHPLPVIVVSSHTPHGSRLALQALELGAIDVIGKPESAYAVGDLAARLTRAIKCAAMIDVRKLAPPGPDGGAAAARGASADDGLPGRGSARMNADAEPANASGPLGVDAPLPSVVAIGASTGGTRAVAEILRLFPAAAPATLIVQHMPPGFTSAFAQRLDQIAAMCVREAADGDLLAPGLALVAPGDWHMTLLGNEERCRVRLRRGPRVHFQRPSVEVLFDSLAETIGDRAVGIILTGMGADGAEGLLGLRRAGARTIAQDEATSVVFGMPREAIGRGAAGRVLPLGRIAAAALAPREARAA</sequence>
<dbReference type="InterPro" id="IPR011006">
    <property type="entry name" value="CheY-like_superfamily"/>
</dbReference>
<dbReference type="GO" id="GO:0000156">
    <property type="term" value="F:phosphorelay response regulator activity"/>
    <property type="evidence" value="ECO:0007669"/>
    <property type="project" value="InterPro"/>
</dbReference>
<dbReference type="PANTHER" id="PTHR42872:SF6">
    <property type="entry name" value="PROTEIN-GLUTAMATE METHYLESTERASE_PROTEIN-GLUTAMINE GLUTAMINASE"/>
    <property type="match status" value="1"/>
</dbReference>
<dbReference type="EMBL" id="VGIY01000020">
    <property type="protein sequence ID" value="MBM3316538.1"/>
    <property type="molecule type" value="Genomic_DNA"/>
</dbReference>
<evidence type="ECO:0000256" key="2">
    <source>
        <dbReference type="ARBA" id="ARBA00022500"/>
    </source>
</evidence>
<dbReference type="EC" id="3.1.1.61" evidence="5"/>
<dbReference type="Gene3D" id="3.40.50.180">
    <property type="entry name" value="Methylesterase CheB, C-terminal domain"/>
    <property type="match status" value="1"/>
</dbReference>
<dbReference type="GO" id="GO:0050568">
    <property type="term" value="F:protein-glutamine glutaminase activity"/>
    <property type="evidence" value="ECO:0007669"/>
    <property type="project" value="UniProtKB-UniRule"/>
</dbReference>
<dbReference type="NCBIfam" id="NF009206">
    <property type="entry name" value="PRK12555.1"/>
    <property type="match status" value="1"/>
</dbReference>
<keyword evidence="3 5" id="KW-0378">Hydrolase</keyword>
<accession>A0A937X633</accession>
<reference evidence="11" key="1">
    <citation type="submission" date="2019-03" db="EMBL/GenBank/DDBJ databases">
        <title>Lake Tanganyika Metagenome-Assembled Genomes (MAGs).</title>
        <authorList>
            <person name="Tran P."/>
        </authorList>
    </citation>
    <scope>NUCLEOTIDE SEQUENCE</scope>
    <source>
        <strain evidence="11">M_DeepCast_400m_m2_100</strain>
    </source>
</reference>
<dbReference type="GO" id="GO:0006935">
    <property type="term" value="P:chemotaxis"/>
    <property type="evidence" value="ECO:0007669"/>
    <property type="project" value="UniProtKB-UniRule"/>
</dbReference>
<keyword evidence="5 7" id="KW-0597">Phosphoprotein</keyword>
<gene>
    <name evidence="5" type="primary">cheB</name>
    <name evidence="11" type="ORF">FJY75_01670</name>
</gene>
<dbReference type="InterPro" id="IPR008248">
    <property type="entry name" value="CheB-like"/>
</dbReference>
<comment type="PTM">
    <text evidence="5">Phosphorylated by CheA. Phosphorylation of the N-terminal regulatory domain activates the methylesterase activity.</text>
</comment>
<dbReference type="PROSITE" id="PS50122">
    <property type="entry name" value="CHEB"/>
    <property type="match status" value="1"/>
</dbReference>
<comment type="domain">
    <text evidence="5">Contains a C-terminal catalytic domain, and an N-terminal region which modulates catalytic activity.</text>
</comment>
<evidence type="ECO:0000259" key="9">
    <source>
        <dbReference type="PROSITE" id="PS50110"/>
    </source>
</evidence>
<organism evidence="11 12">
    <name type="scientific">Eiseniibacteriota bacterium</name>
    <dbReference type="NCBI Taxonomy" id="2212470"/>
    <lineage>
        <taxon>Bacteria</taxon>
        <taxon>Candidatus Eiseniibacteriota</taxon>
    </lineage>
</organism>
<dbReference type="InterPro" id="IPR035909">
    <property type="entry name" value="CheB_C"/>
</dbReference>
<comment type="catalytic activity">
    <reaction evidence="5">
        <text>L-glutaminyl-[protein] + H2O = L-glutamyl-[protein] + NH4(+)</text>
        <dbReference type="Rhea" id="RHEA:16441"/>
        <dbReference type="Rhea" id="RHEA-COMP:10207"/>
        <dbReference type="Rhea" id="RHEA-COMP:10208"/>
        <dbReference type="ChEBI" id="CHEBI:15377"/>
        <dbReference type="ChEBI" id="CHEBI:28938"/>
        <dbReference type="ChEBI" id="CHEBI:29973"/>
        <dbReference type="ChEBI" id="CHEBI:30011"/>
        <dbReference type="EC" id="3.5.1.44"/>
    </reaction>
</comment>
<dbReference type="SUPFAM" id="SSF52738">
    <property type="entry name" value="Methylesterase CheB, C-terminal domain"/>
    <property type="match status" value="1"/>
</dbReference>
<comment type="function">
    <text evidence="5">Involved in chemotaxis. Part of a chemotaxis signal transduction system that modulates chemotaxis in response to various stimuli. Catalyzes the demethylation of specific methylglutamate residues introduced into the chemoreceptors (methyl-accepting chemotaxis proteins or MCP) by CheR. Also mediates the irreversible deamidation of specific glutamine residues to glutamic acid.</text>
</comment>
<dbReference type="NCBIfam" id="NF001965">
    <property type="entry name" value="PRK00742.1"/>
    <property type="match status" value="1"/>
</dbReference>
<dbReference type="CDD" id="cd17541">
    <property type="entry name" value="REC_CheB-like"/>
    <property type="match status" value="1"/>
</dbReference>
<dbReference type="SUPFAM" id="SSF52172">
    <property type="entry name" value="CheY-like"/>
    <property type="match status" value="1"/>
</dbReference>
<dbReference type="InterPro" id="IPR000673">
    <property type="entry name" value="Sig_transdc_resp-reg_Me-estase"/>
</dbReference>
<evidence type="ECO:0000259" key="10">
    <source>
        <dbReference type="PROSITE" id="PS50122"/>
    </source>
</evidence>
<comment type="catalytic activity">
    <reaction evidence="4 5">
        <text>[protein]-L-glutamate 5-O-methyl ester + H2O = L-glutamyl-[protein] + methanol + H(+)</text>
        <dbReference type="Rhea" id="RHEA:23236"/>
        <dbReference type="Rhea" id="RHEA-COMP:10208"/>
        <dbReference type="Rhea" id="RHEA-COMP:10311"/>
        <dbReference type="ChEBI" id="CHEBI:15377"/>
        <dbReference type="ChEBI" id="CHEBI:15378"/>
        <dbReference type="ChEBI" id="CHEBI:17790"/>
        <dbReference type="ChEBI" id="CHEBI:29973"/>
        <dbReference type="ChEBI" id="CHEBI:82795"/>
        <dbReference type="EC" id="3.1.1.61"/>
    </reaction>
</comment>
<feature type="region of interest" description="Disordered" evidence="8">
    <location>
        <begin position="139"/>
        <end position="174"/>
    </location>
</feature>
<evidence type="ECO:0000256" key="5">
    <source>
        <dbReference type="HAMAP-Rule" id="MF_00099"/>
    </source>
</evidence>
<dbReference type="Gene3D" id="3.40.50.2300">
    <property type="match status" value="1"/>
</dbReference>
<comment type="similarity">
    <text evidence="5">Belongs to the CheB family.</text>
</comment>
<dbReference type="PROSITE" id="PS50110">
    <property type="entry name" value="RESPONSE_REGULATORY"/>
    <property type="match status" value="1"/>
</dbReference>
<evidence type="ECO:0000256" key="4">
    <source>
        <dbReference type="ARBA" id="ARBA00048267"/>
    </source>
</evidence>
<evidence type="ECO:0000256" key="1">
    <source>
        <dbReference type="ARBA" id="ARBA00022490"/>
    </source>
</evidence>
<dbReference type="Pfam" id="PF01339">
    <property type="entry name" value="CheB_methylest"/>
    <property type="match status" value="1"/>
</dbReference>
<evidence type="ECO:0000313" key="12">
    <source>
        <dbReference type="Proteomes" id="UP000748308"/>
    </source>
</evidence>
<feature type="domain" description="CheB-type methylesterase" evidence="10">
    <location>
        <begin position="181"/>
        <end position="371"/>
    </location>
</feature>
<comment type="subcellular location">
    <subcellularLocation>
        <location evidence="5">Cytoplasm</location>
    </subcellularLocation>
</comment>
<dbReference type="SMART" id="SM00448">
    <property type="entry name" value="REC"/>
    <property type="match status" value="1"/>
</dbReference>
<evidence type="ECO:0000256" key="3">
    <source>
        <dbReference type="ARBA" id="ARBA00022801"/>
    </source>
</evidence>
<feature type="compositionally biased region" description="Low complexity" evidence="8">
    <location>
        <begin position="142"/>
        <end position="154"/>
    </location>
</feature>
<keyword evidence="2 5" id="KW-0145">Chemotaxis</keyword>
<dbReference type="Pfam" id="PF00072">
    <property type="entry name" value="Response_reg"/>
    <property type="match status" value="1"/>
</dbReference>
<dbReference type="PANTHER" id="PTHR42872">
    <property type="entry name" value="PROTEIN-GLUTAMATE METHYLESTERASE/PROTEIN-GLUTAMINE GLUTAMINASE"/>
    <property type="match status" value="1"/>
</dbReference>
<evidence type="ECO:0000256" key="7">
    <source>
        <dbReference type="PROSITE-ProRule" id="PRU00169"/>
    </source>
</evidence>
<protein>
    <recommendedName>
        <fullName evidence="5">Protein-glutamate methylesterase/protein-glutamine glutaminase</fullName>
        <ecNumber evidence="5">3.1.1.61</ecNumber>
        <ecNumber evidence="5">3.5.1.44</ecNumber>
    </recommendedName>
</protein>
<keyword evidence="1 5" id="KW-0963">Cytoplasm</keyword>
<feature type="active site" evidence="5 6">
    <location>
        <position position="313"/>
    </location>
</feature>
<feature type="modified residue" description="4-aspartylphosphate" evidence="5 7">
    <location>
        <position position="54"/>
    </location>
</feature>
<dbReference type="GO" id="GO:0005737">
    <property type="term" value="C:cytoplasm"/>
    <property type="evidence" value="ECO:0007669"/>
    <property type="project" value="UniProtKB-SubCell"/>
</dbReference>
<evidence type="ECO:0000313" key="11">
    <source>
        <dbReference type="EMBL" id="MBM3316538.1"/>
    </source>
</evidence>
<dbReference type="EC" id="3.5.1.44" evidence="5"/>
<feature type="active site" evidence="5 6">
    <location>
        <position position="217"/>
    </location>
</feature>
<dbReference type="InterPro" id="IPR001789">
    <property type="entry name" value="Sig_transdc_resp-reg_receiver"/>
</dbReference>
<dbReference type="GO" id="GO:0008984">
    <property type="term" value="F:protein-glutamate methylesterase activity"/>
    <property type="evidence" value="ECO:0007669"/>
    <property type="project" value="UniProtKB-UniRule"/>
</dbReference>
<dbReference type="PIRSF" id="PIRSF000876">
    <property type="entry name" value="RR_chemtxs_CheB"/>
    <property type="match status" value="1"/>
</dbReference>